<organism evidence="1 2">
    <name type="scientific">Aquirhabdus parva</name>
    <dbReference type="NCBI Taxonomy" id="2283318"/>
    <lineage>
        <taxon>Bacteria</taxon>
        <taxon>Pseudomonadati</taxon>
        <taxon>Pseudomonadota</taxon>
        <taxon>Gammaproteobacteria</taxon>
        <taxon>Moraxellales</taxon>
        <taxon>Moraxellaceae</taxon>
        <taxon>Aquirhabdus</taxon>
    </lineage>
</organism>
<sequence>MAINTSGLLDVKVPQIDLAQSLSEGMALGNQIKAARQSSALNMLMSNPDIYDAKTGQFNMDHVAALAQQSGLASTLLPYIEQRNALAQQARLEDQQSQENLRAAQLKNTTIGSANLSRHLGGYPNNVSPMTLMQGLDGGTEAGLWPQTLADSVKAQMPVNLNNMPDYVQSFRARSADPDQVYENPMPKFQSQRVDGGAQLGSYNRLTDRYTSLATVRDIPEQSDQPSNPIYAGAVVAPSTVAAFAKDNGMTLEQAYALITQSGARFK</sequence>
<reference evidence="1 2" key="1">
    <citation type="submission" date="2018-07" db="EMBL/GenBank/DDBJ databases">
        <title>Genome sequencing of Moraxellaceae gen. HYN0046.</title>
        <authorList>
            <person name="Kim M."/>
            <person name="Yi H."/>
        </authorList>
    </citation>
    <scope>NUCLEOTIDE SEQUENCE [LARGE SCALE GENOMIC DNA]</scope>
    <source>
        <strain evidence="1 2">HYN0046</strain>
    </source>
</reference>
<accession>A0A345P994</accession>
<proteinExistence type="predicted"/>
<keyword evidence="2" id="KW-1185">Reference proteome</keyword>
<evidence type="ECO:0000313" key="1">
    <source>
        <dbReference type="EMBL" id="AXI03853.1"/>
    </source>
</evidence>
<dbReference type="EMBL" id="CP031222">
    <property type="protein sequence ID" value="AXI03853.1"/>
    <property type="molecule type" value="Genomic_DNA"/>
</dbReference>
<dbReference type="Proteomes" id="UP000253940">
    <property type="component" value="Chromosome"/>
</dbReference>
<gene>
    <name evidence="1" type="ORF">HYN46_14015</name>
</gene>
<evidence type="ECO:0000313" key="2">
    <source>
        <dbReference type="Proteomes" id="UP000253940"/>
    </source>
</evidence>
<name>A0A345P994_9GAMM</name>
<protein>
    <submittedName>
        <fullName evidence="1">Uncharacterized protein</fullName>
    </submittedName>
</protein>
<dbReference type="RefSeq" id="WP_114899961.1">
    <property type="nucleotide sequence ID" value="NZ_CP031222.1"/>
</dbReference>
<dbReference type="KEGG" id="mbah:HYN46_14015"/>
<dbReference type="AlphaFoldDB" id="A0A345P994"/>